<feature type="compositionally biased region" description="Basic and acidic residues" evidence="1">
    <location>
        <begin position="224"/>
        <end position="236"/>
    </location>
</feature>
<keyword evidence="2" id="KW-0472">Membrane</keyword>
<feature type="compositionally biased region" description="Basic and acidic residues" evidence="1">
    <location>
        <begin position="98"/>
        <end position="133"/>
    </location>
</feature>
<keyword evidence="2" id="KW-1133">Transmembrane helix</keyword>
<gene>
    <name evidence="3" type="ORF">JCGZ_06959</name>
</gene>
<dbReference type="AlphaFoldDB" id="A0A067KN06"/>
<feature type="compositionally biased region" description="Basic and acidic residues" evidence="1">
    <location>
        <begin position="300"/>
        <end position="310"/>
    </location>
</feature>
<feature type="transmembrane region" description="Helical" evidence="2">
    <location>
        <begin position="20"/>
        <end position="37"/>
    </location>
</feature>
<dbReference type="EMBL" id="KK914394">
    <property type="protein sequence ID" value="KDP37616.1"/>
    <property type="molecule type" value="Genomic_DNA"/>
</dbReference>
<feature type="compositionally biased region" description="Polar residues" evidence="1">
    <location>
        <begin position="365"/>
        <end position="399"/>
    </location>
</feature>
<feature type="compositionally biased region" description="Acidic residues" evidence="1">
    <location>
        <begin position="197"/>
        <end position="206"/>
    </location>
</feature>
<name>A0A067KN06_JATCU</name>
<evidence type="ECO:0000256" key="1">
    <source>
        <dbReference type="SAM" id="MobiDB-lite"/>
    </source>
</evidence>
<feature type="compositionally biased region" description="Polar residues" evidence="1">
    <location>
        <begin position="343"/>
        <end position="356"/>
    </location>
</feature>
<feature type="compositionally biased region" description="Polar residues" evidence="1">
    <location>
        <begin position="509"/>
        <end position="523"/>
    </location>
</feature>
<feature type="compositionally biased region" description="Basic and acidic residues" evidence="1">
    <location>
        <begin position="44"/>
        <end position="54"/>
    </location>
</feature>
<feature type="compositionally biased region" description="Basic and acidic residues" evidence="1">
    <location>
        <begin position="242"/>
        <end position="261"/>
    </location>
</feature>
<proteinExistence type="predicted"/>
<feature type="compositionally biased region" description="Basic and acidic residues" evidence="1">
    <location>
        <begin position="332"/>
        <end position="342"/>
    </location>
</feature>
<evidence type="ECO:0000313" key="4">
    <source>
        <dbReference type="Proteomes" id="UP000027138"/>
    </source>
</evidence>
<feature type="compositionally biased region" description="Acidic residues" evidence="1">
    <location>
        <begin position="162"/>
        <end position="175"/>
    </location>
</feature>
<dbReference type="PANTHER" id="PTHR33700">
    <property type="entry name" value="MYB-LIKE PROTEIN X"/>
    <property type="match status" value="1"/>
</dbReference>
<dbReference type="Proteomes" id="UP000027138">
    <property type="component" value="Unassembled WGS sequence"/>
</dbReference>
<feature type="compositionally biased region" description="Basic and acidic residues" evidence="1">
    <location>
        <begin position="268"/>
        <end position="282"/>
    </location>
</feature>
<feature type="compositionally biased region" description="Low complexity" evidence="1">
    <location>
        <begin position="430"/>
        <end position="442"/>
    </location>
</feature>
<dbReference type="OrthoDB" id="1306415at2759"/>
<evidence type="ECO:0000313" key="3">
    <source>
        <dbReference type="EMBL" id="KDP37616.1"/>
    </source>
</evidence>
<feature type="compositionally biased region" description="Polar residues" evidence="1">
    <location>
        <begin position="457"/>
        <end position="467"/>
    </location>
</feature>
<accession>A0A067KN06</accession>
<feature type="compositionally biased region" description="Polar residues" evidence="1">
    <location>
        <begin position="407"/>
        <end position="422"/>
    </location>
</feature>
<feature type="compositionally biased region" description="Basic and acidic residues" evidence="1">
    <location>
        <begin position="75"/>
        <end position="84"/>
    </location>
</feature>
<feature type="compositionally biased region" description="Basic and acidic residues" evidence="1">
    <location>
        <begin position="145"/>
        <end position="161"/>
    </location>
</feature>
<keyword evidence="4" id="KW-1185">Reference proteome</keyword>
<reference evidence="3 4" key="1">
    <citation type="journal article" date="2014" name="PLoS ONE">
        <title>Global Analysis of Gene Expression Profiles in Physic Nut (Jatropha curcas L.) Seedlings Exposed to Salt Stress.</title>
        <authorList>
            <person name="Zhang L."/>
            <person name="Zhang C."/>
            <person name="Wu P."/>
            <person name="Chen Y."/>
            <person name="Li M."/>
            <person name="Jiang H."/>
            <person name="Wu G."/>
        </authorList>
    </citation>
    <scope>NUCLEOTIDE SEQUENCE [LARGE SCALE GENOMIC DNA]</scope>
    <source>
        <strain evidence="4">cv. GZQX0401</strain>
        <tissue evidence="3">Young leaves</tissue>
    </source>
</reference>
<feature type="compositionally biased region" description="Acidic residues" evidence="1">
    <location>
        <begin position="134"/>
        <end position="144"/>
    </location>
</feature>
<dbReference type="KEGG" id="jcu:105634513"/>
<protein>
    <submittedName>
        <fullName evidence="3">Uncharacterized protein</fullName>
    </submittedName>
</protein>
<sequence>MIKRTPSRNSRSRGFRVKHVLQICLLLGVCFWLIYQVKHSHDKKKEFDEKDTKISVRAQSSDGISNLGRKSLHPRVQEVTKDEKHEEDDDEDTTVDEEVNKIEEIKHEQKQVEDETKHEEDEREEEEGKHDDEGKAEEEEEEEEGTKRDEEKEEEENKHADEELEEEIKVDEIEDEGRGGGGDDEIDERDQEKIGEGDPEEDIVDEEKEKLEEHEENGSGNDDGEAKGAKVDHETSTEDQEHDGGVKNDHEAREVHYKADDASSAVTHDTETISTESEKVSLEKSVASDLEPEKTSNNYKSEEINGDQKDSTSLLGEGVKSDTGSPLNVTVVDKDGEDKSHENLTSVSVSNDQPVETNKLDVNTEAGNSPPDGNSKVSDSSQQDQTVVKSDFDQAQNGGASVGEASNPKTTELEQVNNNVVSSIRKPDSPDNNGDSNSSTNSKPDKTNEIVKPVVSGDSNSSANSKPENSDEVIKTEVTAEAEVNSGSSSTVKETADATQDENSDTKNESSGTDENSNSSTDGTEALIQDPIDSSDTSVSQDEKEARIDLDTLPGNSVEGVNSRDAAAE</sequence>
<feature type="compositionally biased region" description="Basic and acidic residues" evidence="1">
    <location>
        <begin position="541"/>
        <end position="550"/>
    </location>
</feature>
<feature type="compositionally biased region" description="Acidic residues" evidence="1">
    <location>
        <begin position="85"/>
        <end position="97"/>
    </location>
</feature>
<keyword evidence="2" id="KW-0812">Transmembrane</keyword>
<dbReference type="PANTHER" id="PTHR33700:SF4">
    <property type="entry name" value="MYB-LIKE PROTEIN X"/>
    <property type="match status" value="1"/>
</dbReference>
<feature type="compositionally biased region" description="Basic and acidic residues" evidence="1">
    <location>
        <begin position="207"/>
        <end position="217"/>
    </location>
</feature>
<evidence type="ECO:0000256" key="2">
    <source>
        <dbReference type="SAM" id="Phobius"/>
    </source>
</evidence>
<feature type="region of interest" description="Disordered" evidence="1">
    <location>
        <begin position="44"/>
        <end position="569"/>
    </location>
</feature>
<organism evidence="3 4">
    <name type="scientific">Jatropha curcas</name>
    <name type="common">Barbados nut</name>
    <dbReference type="NCBI Taxonomy" id="180498"/>
    <lineage>
        <taxon>Eukaryota</taxon>
        <taxon>Viridiplantae</taxon>
        <taxon>Streptophyta</taxon>
        <taxon>Embryophyta</taxon>
        <taxon>Tracheophyta</taxon>
        <taxon>Spermatophyta</taxon>
        <taxon>Magnoliopsida</taxon>
        <taxon>eudicotyledons</taxon>
        <taxon>Gunneridae</taxon>
        <taxon>Pentapetalae</taxon>
        <taxon>rosids</taxon>
        <taxon>fabids</taxon>
        <taxon>Malpighiales</taxon>
        <taxon>Euphorbiaceae</taxon>
        <taxon>Crotonoideae</taxon>
        <taxon>Jatropheae</taxon>
        <taxon>Jatropha</taxon>
    </lineage>
</organism>